<accession>X0X878</accession>
<feature type="non-terminal residue" evidence="11">
    <location>
        <position position="213"/>
    </location>
</feature>
<evidence type="ECO:0000256" key="8">
    <source>
        <dbReference type="ARBA" id="ARBA00023266"/>
    </source>
</evidence>
<dbReference type="AlphaFoldDB" id="X0X878"/>
<sequence length="213" mass="22420">MCRLPLVDDPNLLVGLERGDDAGVYKLNDDLAIIQTIDFITPIVDDPYTFGQIAAANALSDVYAMGGKPLTAMNVVCFPIQNQDISVLGEILRGGWDKLREAEVALVGGHSIEDPELKYGLSVTGVVHPTKMVTKEGAKTGDKLILTKPLGTGIVSTAIKGGVAGEEAVARIAVSMTTLNKRASELMQEAGVHACTDITGFGLLGHACGMIED</sequence>
<dbReference type="Gene3D" id="3.90.650.10">
    <property type="entry name" value="PurM-like C-terminal domain"/>
    <property type="match status" value="1"/>
</dbReference>
<proteinExistence type="inferred from homology"/>
<comment type="caution">
    <text evidence="11">The sequence shown here is derived from an EMBL/GenBank/DDBJ whole genome shotgun (WGS) entry which is preliminary data.</text>
</comment>
<dbReference type="InterPro" id="IPR036921">
    <property type="entry name" value="PurM-like_N_sf"/>
</dbReference>
<feature type="domain" description="PurM-like N-terminal" evidence="9">
    <location>
        <begin position="19"/>
        <end position="127"/>
    </location>
</feature>
<dbReference type="NCBIfam" id="TIGR00476">
    <property type="entry name" value="selD"/>
    <property type="match status" value="1"/>
</dbReference>
<dbReference type="SUPFAM" id="SSF56042">
    <property type="entry name" value="PurM C-terminal domain-like"/>
    <property type="match status" value="1"/>
</dbReference>
<dbReference type="GO" id="GO:0046872">
    <property type="term" value="F:metal ion binding"/>
    <property type="evidence" value="ECO:0007669"/>
    <property type="project" value="UniProtKB-KW"/>
</dbReference>
<reference evidence="11" key="1">
    <citation type="journal article" date="2014" name="Front. Microbiol.">
        <title>High frequency of phylogenetically diverse reductive dehalogenase-homologous genes in deep subseafloor sedimentary metagenomes.</title>
        <authorList>
            <person name="Kawai M."/>
            <person name="Futagami T."/>
            <person name="Toyoda A."/>
            <person name="Takaki Y."/>
            <person name="Nishi S."/>
            <person name="Hori S."/>
            <person name="Arai W."/>
            <person name="Tsubouchi T."/>
            <person name="Morono Y."/>
            <person name="Uchiyama I."/>
            <person name="Ito T."/>
            <person name="Fujiyama A."/>
            <person name="Inagaki F."/>
            <person name="Takami H."/>
        </authorList>
    </citation>
    <scope>NUCLEOTIDE SEQUENCE</scope>
    <source>
        <strain evidence="11">Expedition CK06-06</strain>
    </source>
</reference>
<keyword evidence="7" id="KW-0460">Magnesium</keyword>
<dbReference type="InterPro" id="IPR036676">
    <property type="entry name" value="PurM-like_C_sf"/>
</dbReference>
<evidence type="ECO:0000256" key="2">
    <source>
        <dbReference type="ARBA" id="ARBA00022679"/>
    </source>
</evidence>
<organism evidence="11">
    <name type="scientific">marine sediment metagenome</name>
    <dbReference type="NCBI Taxonomy" id="412755"/>
    <lineage>
        <taxon>unclassified sequences</taxon>
        <taxon>metagenomes</taxon>
        <taxon>ecological metagenomes</taxon>
    </lineage>
</organism>
<dbReference type="Pfam" id="PF00586">
    <property type="entry name" value="AIRS"/>
    <property type="match status" value="1"/>
</dbReference>
<dbReference type="GO" id="GO:0004756">
    <property type="term" value="F:selenide, water dikinase activity"/>
    <property type="evidence" value="ECO:0007669"/>
    <property type="project" value="TreeGrafter"/>
</dbReference>
<dbReference type="PANTHER" id="PTHR10256">
    <property type="entry name" value="SELENIDE, WATER DIKINASE"/>
    <property type="match status" value="1"/>
</dbReference>
<keyword evidence="2" id="KW-0808">Transferase</keyword>
<name>X0X878_9ZZZZ</name>
<dbReference type="FunFam" id="3.30.1330.10:FF:000003">
    <property type="entry name" value="Selenide, water dikinase"/>
    <property type="match status" value="1"/>
</dbReference>
<keyword evidence="3" id="KW-0479">Metal-binding</keyword>
<feature type="domain" description="PurM-like C-terminal" evidence="10">
    <location>
        <begin position="139"/>
        <end position="212"/>
    </location>
</feature>
<dbReference type="GO" id="GO:0005737">
    <property type="term" value="C:cytoplasm"/>
    <property type="evidence" value="ECO:0007669"/>
    <property type="project" value="TreeGrafter"/>
</dbReference>
<dbReference type="Pfam" id="PF02769">
    <property type="entry name" value="AIRS_C"/>
    <property type="match status" value="1"/>
</dbReference>
<evidence type="ECO:0000256" key="1">
    <source>
        <dbReference type="ARBA" id="ARBA00008026"/>
    </source>
</evidence>
<evidence type="ECO:0000256" key="6">
    <source>
        <dbReference type="ARBA" id="ARBA00022840"/>
    </source>
</evidence>
<dbReference type="CDD" id="cd02195">
    <property type="entry name" value="SelD"/>
    <property type="match status" value="1"/>
</dbReference>
<dbReference type="InterPro" id="IPR016188">
    <property type="entry name" value="PurM-like_N"/>
</dbReference>
<dbReference type="InterPro" id="IPR004536">
    <property type="entry name" value="SPS/SelD"/>
</dbReference>
<evidence type="ECO:0000256" key="5">
    <source>
        <dbReference type="ARBA" id="ARBA00022777"/>
    </source>
</evidence>
<keyword evidence="8" id="KW-0711">Selenium</keyword>
<dbReference type="GO" id="GO:0005524">
    <property type="term" value="F:ATP binding"/>
    <property type="evidence" value="ECO:0007669"/>
    <property type="project" value="UniProtKB-KW"/>
</dbReference>
<dbReference type="EMBL" id="BARS01034344">
    <property type="protein sequence ID" value="GAG21171.1"/>
    <property type="molecule type" value="Genomic_DNA"/>
</dbReference>
<dbReference type="PANTHER" id="PTHR10256:SF0">
    <property type="entry name" value="INACTIVE SELENIDE, WATER DIKINASE-LIKE PROTEIN-RELATED"/>
    <property type="match status" value="1"/>
</dbReference>
<evidence type="ECO:0000259" key="10">
    <source>
        <dbReference type="Pfam" id="PF02769"/>
    </source>
</evidence>
<keyword evidence="6" id="KW-0067">ATP-binding</keyword>
<dbReference type="SUPFAM" id="SSF55326">
    <property type="entry name" value="PurM N-terminal domain-like"/>
    <property type="match status" value="1"/>
</dbReference>
<evidence type="ECO:0008006" key="12">
    <source>
        <dbReference type="Google" id="ProtNLM"/>
    </source>
</evidence>
<gene>
    <name evidence="11" type="ORF">S01H1_53063</name>
</gene>
<comment type="similarity">
    <text evidence="1">Belongs to the selenophosphate synthase 1 family. Class I subfamily.</text>
</comment>
<dbReference type="GO" id="GO:0016260">
    <property type="term" value="P:selenocysteine biosynthetic process"/>
    <property type="evidence" value="ECO:0007669"/>
    <property type="project" value="TreeGrafter"/>
</dbReference>
<dbReference type="Gene3D" id="3.30.1330.10">
    <property type="entry name" value="PurM-like, N-terminal domain"/>
    <property type="match status" value="1"/>
</dbReference>
<evidence type="ECO:0000313" key="11">
    <source>
        <dbReference type="EMBL" id="GAG21171.1"/>
    </source>
</evidence>
<protein>
    <recommendedName>
        <fullName evidence="12">PurM-like N-terminal domain-containing protein</fullName>
    </recommendedName>
</protein>
<evidence type="ECO:0000256" key="4">
    <source>
        <dbReference type="ARBA" id="ARBA00022741"/>
    </source>
</evidence>
<evidence type="ECO:0000259" key="9">
    <source>
        <dbReference type="Pfam" id="PF00586"/>
    </source>
</evidence>
<evidence type="ECO:0000256" key="3">
    <source>
        <dbReference type="ARBA" id="ARBA00022723"/>
    </source>
</evidence>
<keyword evidence="4" id="KW-0547">Nucleotide-binding</keyword>
<dbReference type="InterPro" id="IPR010918">
    <property type="entry name" value="PurM-like_C_dom"/>
</dbReference>
<evidence type="ECO:0000256" key="7">
    <source>
        <dbReference type="ARBA" id="ARBA00022842"/>
    </source>
</evidence>
<keyword evidence="5" id="KW-0418">Kinase</keyword>